<evidence type="ECO:0000313" key="1">
    <source>
        <dbReference type="EMBL" id="CAG8491730.1"/>
    </source>
</evidence>
<dbReference type="EMBL" id="CAJVPM010002729">
    <property type="protein sequence ID" value="CAG8491730.1"/>
    <property type="molecule type" value="Genomic_DNA"/>
</dbReference>
<evidence type="ECO:0000313" key="2">
    <source>
        <dbReference type="Proteomes" id="UP000789860"/>
    </source>
</evidence>
<protein>
    <submittedName>
        <fullName evidence="1">1521_t:CDS:1</fullName>
    </submittedName>
</protein>
<organism evidence="1 2">
    <name type="scientific">Scutellospora calospora</name>
    <dbReference type="NCBI Taxonomy" id="85575"/>
    <lineage>
        <taxon>Eukaryota</taxon>
        <taxon>Fungi</taxon>
        <taxon>Fungi incertae sedis</taxon>
        <taxon>Mucoromycota</taxon>
        <taxon>Glomeromycotina</taxon>
        <taxon>Glomeromycetes</taxon>
        <taxon>Diversisporales</taxon>
        <taxon>Gigasporaceae</taxon>
        <taxon>Scutellospora</taxon>
    </lineage>
</organism>
<proteinExistence type="predicted"/>
<gene>
    <name evidence="1" type="ORF">SCALOS_LOCUS2852</name>
</gene>
<keyword evidence="2" id="KW-1185">Reference proteome</keyword>
<comment type="caution">
    <text evidence="1">The sequence shown here is derived from an EMBL/GenBank/DDBJ whole genome shotgun (WGS) entry which is preliminary data.</text>
</comment>
<sequence length="134" mass="15136">MGFDKESILAGLLYDIEFCPYSISIANKLSVIVFSLGISMKEEIDKKTLKDLYNSGFLNPYSLNTQNSVQTFWDSFADSLDFNYKELQNKLAISLTTINMAKKYAILNGPGGQQINKPKIISNSPLTKEIEYQF</sequence>
<name>A0ACA9KT17_9GLOM</name>
<accession>A0ACA9KT17</accession>
<dbReference type="Proteomes" id="UP000789860">
    <property type="component" value="Unassembled WGS sequence"/>
</dbReference>
<reference evidence="1" key="1">
    <citation type="submission" date="2021-06" db="EMBL/GenBank/DDBJ databases">
        <authorList>
            <person name="Kallberg Y."/>
            <person name="Tangrot J."/>
            <person name="Rosling A."/>
        </authorList>
    </citation>
    <scope>NUCLEOTIDE SEQUENCE</scope>
    <source>
        <strain evidence="1">AU212A</strain>
    </source>
</reference>